<evidence type="ECO:0000256" key="5">
    <source>
        <dbReference type="ARBA" id="ARBA00022475"/>
    </source>
</evidence>
<evidence type="ECO:0000256" key="1">
    <source>
        <dbReference type="ARBA" id="ARBA00004435"/>
    </source>
</evidence>
<sequence length="286" mass="31397">MDLCASTLELLGMVVYMAAWLCALATTLMPQWLTLSTDLLLTESYELGLWETCVVQDMGGMECRPYDSLLGLPQDIKVARVFMCISLAVGLLGLLLAIPGLHLVNSFSQGLEGCRAKRIMKVAGGVLGMVAGVLSLVPVSYVAHLTVMRYFDESVPEVVPRWEFGDALFCGWVGGGPQADYYGAPQADHSRGPQADGAPQAQSPKRYEVRSTDHSSRKPPEYLNSLRTSPGTLADCFLCQTHREYLEQLSQYIFFYVRFRGNSLDVNLLHPHPILPDSIKPAPASP</sequence>
<dbReference type="STRING" id="8022.A0A060YR81"/>
<accession>A0A060YR81</accession>
<reference evidence="12" key="2">
    <citation type="submission" date="2014-03" db="EMBL/GenBank/DDBJ databases">
        <authorList>
            <person name="Genoscope - CEA"/>
        </authorList>
    </citation>
    <scope>NUCLEOTIDE SEQUENCE</scope>
</reference>
<dbReference type="InterPro" id="IPR006187">
    <property type="entry name" value="Claudin"/>
</dbReference>
<feature type="transmembrane region" description="Helical" evidence="11">
    <location>
        <begin position="12"/>
        <end position="33"/>
    </location>
</feature>
<dbReference type="InterPro" id="IPR017974">
    <property type="entry name" value="Claudin_CS"/>
</dbReference>
<feature type="transmembrane region" description="Helical" evidence="11">
    <location>
        <begin position="78"/>
        <end position="101"/>
    </location>
</feature>
<organism evidence="12 13">
    <name type="scientific">Oncorhynchus mykiss</name>
    <name type="common">Rainbow trout</name>
    <name type="synonym">Salmo gairdneri</name>
    <dbReference type="NCBI Taxonomy" id="8022"/>
    <lineage>
        <taxon>Eukaryota</taxon>
        <taxon>Metazoa</taxon>
        <taxon>Chordata</taxon>
        <taxon>Craniata</taxon>
        <taxon>Vertebrata</taxon>
        <taxon>Euteleostomi</taxon>
        <taxon>Actinopterygii</taxon>
        <taxon>Neopterygii</taxon>
        <taxon>Teleostei</taxon>
        <taxon>Protacanthopterygii</taxon>
        <taxon>Salmoniformes</taxon>
        <taxon>Salmonidae</taxon>
        <taxon>Salmoninae</taxon>
        <taxon>Oncorhynchus</taxon>
    </lineage>
</organism>
<evidence type="ECO:0000313" key="12">
    <source>
        <dbReference type="EMBL" id="CDQ91640.1"/>
    </source>
</evidence>
<feature type="transmembrane region" description="Helical" evidence="11">
    <location>
        <begin position="122"/>
        <end position="143"/>
    </location>
</feature>
<dbReference type="GO" id="GO:0005923">
    <property type="term" value="C:bicellular tight junction"/>
    <property type="evidence" value="ECO:0007669"/>
    <property type="project" value="UniProtKB-SubCell"/>
</dbReference>
<comment type="subcellular location">
    <subcellularLocation>
        <location evidence="1">Cell junction</location>
        <location evidence="1">Tight junction</location>
    </subcellularLocation>
    <subcellularLocation>
        <location evidence="2">Cell membrane</location>
        <topology evidence="2">Multi-pass membrane protein</topology>
    </subcellularLocation>
</comment>
<dbReference type="GO" id="GO:0005886">
    <property type="term" value="C:plasma membrane"/>
    <property type="evidence" value="ECO:0007669"/>
    <property type="project" value="UniProtKB-SubCell"/>
</dbReference>
<keyword evidence="9 11" id="KW-0472">Membrane</keyword>
<dbReference type="Proteomes" id="UP000193380">
    <property type="component" value="Unassembled WGS sequence"/>
</dbReference>
<evidence type="ECO:0000256" key="6">
    <source>
        <dbReference type="ARBA" id="ARBA00022692"/>
    </source>
</evidence>
<evidence type="ECO:0000256" key="10">
    <source>
        <dbReference type="SAM" id="MobiDB-lite"/>
    </source>
</evidence>
<keyword evidence="5" id="KW-1003">Cell membrane</keyword>
<evidence type="ECO:0000313" key="13">
    <source>
        <dbReference type="Proteomes" id="UP000193380"/>
    </source>
</evidence>
<dbReference type="PaxDb" id="8022-A0A060YR81"/>
<dbReference type="EMBL" id="FR912064">
    <property type="protein sequence ID" value="CDQ91640.1"/>
    <property type="molecule type" value="Genomic_DNA"/>
</dbReference>
<dbReference type="PANTHER" id="PTHR12002">
    <property type="entry name" value="CLAUDIN"/>
    <property type="match status" value="1"/>
</dbReference>
<dbReference type="AlphaFoldDB" id="A0A060YR81"/>
<evidence type="ECO:0000256" key="4">
    <source>
        <dbReference type="ARBA" id="ARBA00022427"/>
    </source>
</evidence>
<evidence type="ECO:0000256" key="3">
    <source>
        <dbReference type="ARBA" id="ARBA00008295"/>
    </source>
</evidence>
<evidence type="ECO:0000256" key="7">
    <source>
        <dbReference type="ARBA" id="ARBA00022949"/>
    </source>
</evidence>
<reference evidence="12" key="1">
    <citation type="journal article" date="2014" name="Nat. Commun.">
        <title>The rainbow trout genome provides novel insights into evolution after whole-genome duplication in vertebrates.</title>
        <authorList>
            <person name="Berthelot C."/>
            <person name="Brunet F."/>
            <person name="Chalopin D."/>
            <person name="Juanchich A."/>
            <person name="Bernard M."/>
            <person name="Noel B."/>
            <person name="Bento P."/>
            <person name="Da Silva C."/>
            <person name="Labadie K."/>
            <person name="Alberti A."/>
            <person name="Aury J.M."/>
            <person name="Louis A."/>
            <person name="Dehais P."/>
            <person name="Bardou P."/>
            <person name="Montfort J."/>
            <person name="Klopp C."/>
            <person name="Cabau C."/>
            <person name="Gaspin C."/>
            <person name="Thorgaard G.H."/>
            <person name="Boussaha M."/>
            <person name="Quillet E."/>
            <person name="Guyomard R."/>
            <person name="Galiana D."/>
            <person name="Bobe J."/>
            <person name="Volff J.N."/>
            <person name="Genet C."/>
            <person name="Wincker P."/>
            <person name="Jaillon O."/>
            <person name="Roest Crollius H."/>
            <person name="Guiguen Y."/>
        </authorList>
    </citation>
    <scope>NUCLEOTIDE SEQUENCE [LARGE SCALE GENOMIC DNA]</scope>
</reference>
<evidence type="ECO:0000256" key="11">
    <source>
        <dbReference type="SAM" id="Phobius"/>
    </source>
</evidence>
<feature type="non-terminal residue" evidence="12">
    <location>
        <position position="286"/>
    </location>
</feature>
<evidence type="ECO:0000256" key="2">
    <source>
        <dbReference type="ARBA" id="ARBA00004651"/>
    </source>
</evidence>
<proteinExistence type="inferred from homology"/>
<gene>
    <name evidence="12" type="ORF">GSONMT00029615001</name>
</gene>
<evidence type="ECO:0000256" key="8">
    <source>
        <dbReference type="ARBA" id="ARBA00022989"/>
    </source>
</evidence>
<keyword evidence="7" id="KW-0965">Cell junction</keyword>
<dbReference type="Gene3D" id="1.20.140.150">
    <property type="match status" value="1"/>
</dbReference>
<evidence type="ECO:0000256" key="9">
    <source>
        <dbReference type="ARBA" id="ARBA00023136"/>
    </source>
</evidence>
<name>A0A060YR81_ONCMY</name>
<dbReference type="PROSITE" id="PS01346">
    <property type="entry name" value="CLAUDIN"/>
    <property type="match status" value="1"/>
</dbReference>
<keyword evidence="8 11" id="KW-1133">Transmembrane helix</keyword>
<keyword evidence="6 11" id="KW-0812">Transmembrane</keyword>
<dbReference type="GO" id="GO:0005198">
    <property type="term" value="F:structural molecule activity"/>
    <property type="evidence" value="ECO:0007669"/>
    <property type="project" value="InterPro"/>
</dbReference>
<keyword evidence="4" id="KW-0796">Tight junction</keyword>
<dbReference type="InterPro" id="IPR004031">
    <property type="entry name" value="PMP22/EMP/MP20/Claudin"/>
</dbReference>
<dbReference type="Pfam" id="PF00822">
    <property type="entry name" value="PMP22_Claudin"/>
    <property type="match status" value="1"/>
</dbReference>
<protein>
    <submittedName>
        <fullName evidence="12">Uncharacterized protein</fullName>
    </submittedName>
</protein>
<feature type="compositionally biased region" description="Basic and acidic residues" evidence="10">
    <location>
        <begin position="205"/>
        <end position="220"/>
    </location>
</feature>
<comment type="similarity">
    <text evidence="3">Belongs to the claudin family.</text>
</comment>
<feature type="region of interest" description="Disordered" evidence="10">
    <location>
        <begin position="183"/>
        <end position="226"/>
    </location>
</feature>